<evidence type="ECO:0000313" key="2">
    <source>
        <dbReference type="EMBL" id="KAH0568913.1"/>
    </source>
</evidence>
<keyword evidence="3" id="KW-1185">Reference proteome</keyword>
<dbReference type="Proteomes" id="UP000826195">
    <property type="component" value="Unassembled WGS sequence"/>
</dbReference>
<gene>
    <name evidence="2" type="ORF">KQX54_021611</name>
</gene>
<protein>
    <submittedName>
        <fullName evidence="2">Uncharacterized protein</fullName>
    </submittedName>
</protein>
<organism evidence="2 3">
    <name type="scientific">Cotesia glomerata</name>
    <name type="common">Lepidopteran parasitic wasp</name>
    <name type="synonym">Apanteles glomeratus</name>
    <dbReference type="NCBI Taxonomy" id="32391"/>
    <lineage>
        <taxon>Eukaryota</taxon>
        <taxon>Metazoa</taxon>
        <taxon>Ecdysozoa</taxon>
        <taxon>Arthropoda</taxon>
        <taxon>Hexapoda</taxon>
        <taxon>Insecta</taxon>
        <taxon>Pterygota</taxon>
        <taxon>Neoptera</taxon>
        <taxon>Endopterygota</taxon>
        <taxon>Hymenoptera</taxon>
        <taxon>Apocrita</taxon>
        <taxon>Ichneumonoidea</taxon>
        <taxon>Braconidae</taxon>
        <taxon>Microgastrinae</taxon>
        <taxon>Cotesia</taxon>
    </lineage>
</organism>
<feature type="region of interest" description="Disordered" evidence="1">
    <location>
        <begin position="1"/>
        <end position="56"/>
    </location>
</feature>
<evidence type="ECO:0000313" key="3">
    <source>
        <dbReference type="Proteomes" id="UP000826195"/>
    </source>
</evidence>
<feature type="compositionally biased region" description="Basic and acidic residues" evidence="1">
    <location>
        <begin position="1"/>
        <end position="11"/>
    </location>
</feature>
<proteinExistence type="predicted"/>
<name>A0AAV7J9W4_COTGL</name>
<dbReference type="EMBL" id="JAHXZJ010000001">
    <property type="protein sequence ID" value="KAH0568913.1"/>
    <property type="molecule type" value="Genomic_DNA"/>
</dbReference>
<evidence type="ECO:0000256" key="1">
    <source>
        <dbReference type="SAM" id="MobiDB-lite"/>
    </source>
</evidence>
<comment type="caution">
    <text evidence="2">The sequence shown here is derived from an EMBL/GenBank/DDBJ whole genome shotgun (WGS) entry which is preliminary data.</text>
</comment>
<reference evidence="2 3" key="1">
    <citation type="journal article" date="2021" name="J. Hered.">
        <title>A chromosome-level genome assembly of the parasitoid wasp, Cotesia glomerata (Hymenoptera: Braconidae).</title>
        <authorList>
            <person name="Pinto B.J."/>
            <person name="Weis J.J."/>
            <person name="Gamble T."/>
            <person name="Ode P.J."/>
            <person name="Paul R."/>
            <person name="Zaspel J.M."/>
        </authorList>
    </citation>
    <scope>NUCLEOTIDE SEQUENCE [LARGE SCALE GENOMIC DNA]</scope>
    <source>
        <strain evidence="2">CgM1</strain>
    </source>
</reference>
<dbReference type="AlphaFoldDB" id="A0AAV7J9W4"/>
<sequence length="86" mass="9772">MRNENEVRGEGWEEIEGETENTGQSQTRGRKLEESCEGDDDDDHSCRSSPSGGRPDVEAYFILLGGSYTLKYWKYLVIMLGDDNTF</sequence>
<accession>A0AAV7J9W4</accession>